<gene>
    <name evidence="2" type="ORF">GTA08_BOTSDO12692</name>
</gene>
<dbReference type="AlphaFoldDB" id="A0A8H4J2G5"/>
<name>A0A8H4J2G5_9PEZI</name>
<keyword evidence="3" id="KW-1185">Reference proteome</keyword>
<accession>A0A8H4J2G5</accession>
<organism evidence="2 3">
    <name type="scientific">Botryosphaeria dothidea</name>
    <dbReference type="NCBI Taxonomy" id="55169"/>
    <lineage>
        <taxon>Eukaryota</taxon>
        <taxon>Fungi</taxon>
        <taxon>Dikarya</taxon>
        <taxon>Ascomycota</taxon>
        <taxon>Pezizomycotina</taxon>
        <taxon>Dothideomycetes</taxon>
        <taxon>Dothideomycetes incertae sedis</taxon>
        <taxon>Botryosphaeriales</taxon>
        <taxon>Botryosphaeriaceae</taxon>
        <taxon>Botryosphaeria</taxon>
    </lineage>
</organism>
<protein>
    <submittedName>
        <fullName evidence="2">Uncharacterized protein</fullName>
    </submittedName>
</protein>
<reference evidence="2" key="1">
    <citation type="submission" date="2020-04" db="EMBL/GenBank/DDBJ databases">
        <title>Genome Assembly and Annotation of Botryosphaeria dothidea sdau 11-99, a Latent Pathogen of Apple Fruit Ring Rot in China.</title>
        <authorList>
            <person name="Yu C."/>
            <person name="Diao Y."/>
            <person name="Lu Q."/>
            <person name="Zhao J."/>
            <person name="Cui S."/>
            <person name="Peng C."/>
            <person name="He B."/>
            <person name="Liu H."/>
        </authorList>
    </citation>
    <scope>NUCLEOTIDE SEQUENCE [LARGE SCALE GENOMIC DNA]</scope>
    <source>
        <strain evidence="2">Sdau11-99</strain>
    </source>
</reference>
<evidence type="ECO:0000313" key="2">
    <source>
        <dbReference type="EMBL" id="KAF4311850.1"/>
    </source>
</evidence>
<proteinExistence type="predicted"/>
<dbReference type="Proteomes" id="UP000572817">
    <property type="component" value="Unassembled WGS sequence"/>
</dbReference>
<feature type="region of interest" description="Disordered" evidence="1">
    <location>
        <begin position="176"/>
        <end position="198"/>
    </location>
</feature>
<dbReference type="EMBL" id="WWBZ02000008">
    <property type="protein sequence ID" value="KAF4311850.1"/>
    <property type="molecule type" value="Genomic_DNA"/>
</dbReference>
<sequence length="253" mass="28259">MDSLTDAGLSDRISLPTLPPGEQRVVLQARLDEGALDRCPPPPSPPTALRRRSSRSPSPAPAPTATATATATLAWLSVLLACVRLSVIRRGAGWRSGWLVCLLLAAPQHYQPCQPCQPYLPGTVPIATFAQAWAAPRDPRMVHKPAVNVSLLRNRIDPVPVTFYLFWDHEPRDGLARKHSHQPRTLQKNMTSLQDRPDRKPLSALRRAWEANLLAGSGLARVLERQLFALWHGVCTRWRPTPRPREEFFQVHT</sequence>
<evidence type="ECO:0000313" key="3">
    <source>
        <dbReference type="Proteomes" id="UP000572817"/>
    </source>
</evidence>
<feature type="region of interest" description="Disordered" evidence="1">
    <location>
        <begin position="33"/>
        <end position="65"/>
    </location>
</feature>
<feature type="compositionally biased region" description="Polar residues" evidence="1">
    <location>
        <begin position="183"/>
        <end position="194"/>
    </location>
</feature>
<evidence type="ECO:0000256" key="1">
    <source>
        <dbReference type="SAM" id="MobiDB-lite"/>
    </source>
</evidence>
<comment type="caution">
    <text evidence="2">The sequence shown here is derived from an EMBL/GenBank/DDBJ whole genome shotgun (WGS) entry which is preliminary data.</text>
</comment>